<proteinExistence type="predicted"/>
<dbReference type="KEGG" id="rue:DT065_10530"/>
<name>A0A345BZN1_9BACI</name>
<keyword evidence="1" id="KW-1133">Transmembrane helix</keyword>
<dbReference type="InterPro" id="IPR011853">
    <property type="entry name" value="TRAP_DctM-Dct_fused"/>
</dbReference>
<feature type="transmembrane region" description="Helical" evidence="1">
    <location>
        <begin position="34"/>
        <end position="51"/>
    </location>
</feature>
<accession>A0A345BZN1</accession>
<feature type="transmembrane region" description="Helical" evidence="1">
    <location>
        <begin position="423"/>
        <end position="448"/>
    </location>
</feature>
<dbReference type="InterPro" id="IPR010656">
    <property type="entry name" value="DctM"/>
</dbReference>
<feature type="transmembrane region" description="Helical" evidence="1">
    <location>
        <begin position="546"/>
        <end position="562"/>
    </location>
</feature>
<evidence type="ECO:0000313" key="4">
    <source>
        <dbReference type="Proteomes" id="UP000252100"/>
    </source>
</evidence>
<organism evidence="3 4">
    <name type="scientific">Salicibibacter kimchii</name>
    <dbReference type="NCBI Taxonomy" id="2099786"/>
    <lineage>
        <taxon>Bacteria</taxon>
        <taxon>Bacillati</taxon>
        <taxon>Bacillota</taxon>
        <taxon>Bacilli</taxon>
        <taxon>Bacillales</taxon>
        <taxon>Bacillaceae</taxon>
        <taxon>Salicibibacter</taxon>
    </lineage>
</organism>
<feature type="transmembrane region" description="Helical" evidence="1">
    <location>
        <begin position="63"/>
        <end position="82"/>
    </location>
</feature>
<feature type="transmembrane region" description="Helical" evidence="1">
    <location>
        <begin position="568"/>
        <end position="590"/>
    </location>
</feature>
<protein>
    <submittedName>
        <fullName evidence="3">TRAP transporter permease</fullName>
    </submittedName>
</protein>
<feature type="transmembrane region" description="Helical" evidence="1">
    <location>
        <begin position="193"/>
        <end position="216"/>
    </location>
</feature>
<dbReference type="EMBL" id="CP031092">
    <property type="protein sequence ID" value="AXF56412.1"/>
    <property type="molecule type" value="Genomic_DNA"/>
</dbReference>
<feature type="domain" description="TRAP C4-dicarboxylate transport system permease DctM subunit" evidence="2">
    <location>
        <begin position="134"/>
        <end position="570"/>
    </location>
</feature>
<keyword evidence="1" id="KW-0812">Transmembrane</keyword>
<dbReference type="NCBIfam" id="TIGR02123">
    <property type="entry name" value="TRAP_fused"/>
    <property type="match status" value="1"/>
</dbReference>
<feature type="transmembrane region" description="Helical" evidence="1">
    <location>
        <begin position="371"/>
        <end position="402"/>
    </location>
</feature>
<evidence type="ECO:0000313" key="3">
    <source>
        <dbReference type="EMBL" id="AXF56412.1"/>
    </source>
</evidence>
<gene>
    <name evidence="3" type="ORF">DT065_10530</name>
</gene>
<reference evidence="3 4" key="1">
    <citation type="journal article" date="2018" name="J. Microbiol.">
        <title>Salicibibacter kimchii gen. nov., sp. nov., a moderately halophilic and alkalitolerant bacterium in the family Bacillaceae, isolated from kimchi.</title>
        <authorList>
            <person name="Jang J.Y."/>
            <person name="Oh Y.J."/>
            <person name="Lim S.K."/>
            <person name="Park H.K."/>
            <person name="Lee C."/>
            <person name="Kim J.Y."/>
            <person name="Lee M.A."/>
            <person name="Choi H.J."/>
        </authorList>
    </citation>
    <scope>NUCLEOTIDE SEQUENCE [LARGE SCALE GENOMIC DNA]</scope>
    <source>
        <strain evidence="3 4">NKC1-1</strain>
    </source>
</reference>
<evidence type="ECO:0000256" key="1">
    <source>
        <dbReference type="SAM" id="Phobius"/>
    </source>
</evidence>
<dbReference type="Proteomes" id="UP000252100">
    <property type="component" value="Chromosome"/>
</dbReference>
<dbReference type="OrthoDB" id="9759894at2"/>
<feature type="transmembrane region" description="Helical" evidence="1">
    <location>
        <begin position="315"/>
        <end position="333"/>
    </location>
</feature>
<dbReference type="PANTHER" id="PTHR43849">
    <property type="entry name" value="BLL3936 PROTEIN"/>
    <property type="match status" value="1"/>
</dbReference>
<dbReference type="Pfam" id="PF06808">
    <property type="entry name" value="DctM"/>
    <property type="match status" value="1"/>
</dbReference>
<feature type="transmembrane region" description="Helical" evidence="1">
    <location>
        <begin position="146"/>
        <end position="164"/>
    </location>
</feature>
<feature type="transmembrane region" description="Helical" evidence="1">
    <location>
        <begin position="508"/>
        <end position="534"/>
    </location>
</feature>
<sequence length="655" mass="70227">MTKDRSDEQVDQNQQEVLEKYDTESRFRSFDNRFLAILVTLIAVGMSLYHLTTAFTGPPVPVLVHRALHVSLVLILVFLLFPPTKKARRDRLPWYDLILGLLSIPSTIYLFVNYEDIVTRGGLPITEDIVMGTLLVVLVFEAGRRVTGVALPILAFLFVLYAMFGNDLPGLFQHRGYDWSQLAEQFYMTTEGIFSTAIGVSSTYIILFILFGAFLAKSGMGQLFNDLAMALTGKSRGGPAKVSVIASGFLGSINGSAIANTVTTGNFTIPLMKKIGYNRVFAGAVESSASVGGQILPPIMGAAAFIMAETLGVPYTNIVLIAILPALLFYLGILSQVHMRATKDNLSGIPRAELPKLSDVLKERGHLLLPILFLVYMLFFSGTTILFSAASTIIVTIIISSLRKTTRMNVKDLIDALESGARTTVSVAIACATVGIIVGVSSITGFGLNLANAIVAIGGESLFLTLLFTMVACIVLGMGMPSIPAYIITATMAAPALVQLGIEPIVAHLFVFYFGIFANITPPVALAAFAAAGLSGAGPMRTGFQALKLALAGFVVPFMFVYNDALLLIDTTLASGILVIISAIIGVLMLGIAAERYFLYKLHFLFSGLMAAGGILFLMPGMMTDAIALAILALIFAIQFITKKRQGTPQYSTAS</sequence>
<keyword evidence="4" id="KW-1185">Reference proteome</keyword>
<evidence type="ECO:0000259" key="2">
    <source>
        <dbReference type="Pfam" id="PF06808"/>
    </source>
</evidence>
<dbReference type="PANTHER" id="PTHR43849:SF2">
    <property type="entry name" value="BLL3936 PROTEIN"/>
    <property type="match status" value="1"/>
</dbReference>
<dbReference type="AlphaFoldDB" id="A0A345BZN1"/>
<feature type="transmembrane region" description="Helical" evidence="1">
    <location>
        <begin position="94"/>
        <end position="112"/>
    </location>
</feature>
<feature type="transmembrane region" description="Helical" evidence="1">
    <location>
        <begin position="118"/>
        <end position="139"/>
    </location>
</feature>
<keyword evidence="1" id="KW-0472">Membrane</keyword>
<dbReference type="RefSeq" id="WP_114373175.1">
    <property type="nucleotide sequence ID" value="NZ_CP031092.1"/>
</dbReference>